<evidence type="ECO:0000313" key="8">
    <source>
        <dbReference type="EMBL" id="WEW59765.1"/>
    </source>
</evidence>
<keyword evidence="2" id="KW-0808">Transferase</keyword>
<dbReference type="Proteomes" id="UP001219355">
    <property type="component" value="Chromosome 3"/>
</dbReference>
<proteinExistence type="predicted"/>
<dbReference type="PANTHER" id="PTHR45646">
    <property type="entry name" value="SERINE/THREONINE-PROTEIN KINASE DOA-RELATED"/>
    <property type="match status" value="1"/>
</dbReference>
<dbReference type="PANTHER" id="PTHR45646:SF11">
    <property type="entry name" value="SERINE_THREONINE-PROTEIN KINASE DOA"/>
    <property type="match status" value="1"/>
</dbReference>
<feature type="region of interest" description="Disordered" evidence="6">
    <location>
        <begin position="1"/>
        <end position="25"/>
    </location>
</feature>
<evidence type="ECO:0000256" key="1">
    <source>
        <dbReference type="ARBA" id="ARBA00022527"/>
    </source>
</evidence>
<evidence type="ECO:0000256" key="6">
    <source>
        <dbReference type="SAM" id="MobiDB-lite"/>
    </source>
</evidence>
<dbReference type="Gene3D" id="3.30.200.20">
    <property type="entry name" value="Phosphorylase Kinase, domain 1"/>
    <property type="match status" value="1"/>
</dbReference>
<evidence type="ECO:0000313" key="9">
    <source>
        <dbReference type="Proteomes" id="UP001219355"/>
    </source>
</evidence>
<feature type="compositionally biased region" description="Acidic residues" evidence="6">
    <location>
        <begin position="12"/>
        <end position="25"/>
    </location>
</feature>
<evidence type="ECO:0000256" key="2">
    <source>
        <dbReference type="ARBA" id="ARBA00022679"/>
    </source>
</evidence>
<evidence type="ECO:0000256" key="5">
    <source>
        <dbReference type="ARBA" id="ARBA00022840"/>
    </source>
</evidence>
<name>A0AAF0DMZ7_9EURO</name>
<accession>A0AAF0DMZ7</accession>
<dbReference type="Gene3D" id="1.10.510.10">
    <property type="entry name" value="Transferase(Phosphotransferase) domain 1"/>
    <property type="match status" value="1"/>
</dbReference>
<gene>
    <name evidence="8" type="ORF">PRK78_005245</name>
</gene>
<evidence type="ECO:0000256" key="4">
    <source>
        <dbReference type="ARBA" id="ARBA00022777"/>
    </source>
</evidence>
<dbReference type="GO" id="GO:0005634">
    <property type="term" value="C:nucleus"/>
    <property type="evidence" value="ECO:0007669"/>
    <property type="project" value="TreeGrafter"/>
</dbReference>
<dbReference type="PROSITE" id="PS50011">
    <property type="entry name" value="PROTEIN_KINASE_DOM"/>
    <property type="match status" value="1"/>
</dbReference>
<dbReference type="GO" id="GO:0004674">
    <property type="term" value="F:protein serine/threonine kinase activity"/>
    <property type="evidence" value="ECO:0007669"/>
    <property type="project" value="UniProtKB-KW"/>
</dbReference>
<dbReference type="GO" id="GO:0043484">
    <property type="term" value="P:regulation of RNA splicing"/>
    <property type="evidence" value="ECO:0007669"/>
    <property type="project" value="TreeGrafter"/>
</dbReference>
<dbReference type="AlphaFoldDB" id="A0AAF0DMZ7"/>
<dbReference type="GO" id="GO:0005524">
    <property type="term" value="F:ATP binding"/>
    <property type="evidence" value="ECO:0007669"/>
    <property type="project" value="UniProtKB-KW"/>
</dbReference>
<feature type="domain" description="Protein kinase" evidence="7">
    <location>
        <begin position="61"/>
        <end position="391"/>
    </location>
</feature>
<sequence length="399" mass="45961">MSSILRPQQPDDASDYGDLDEDNDDFLDPELVENPGKYTSNSHAFYPIRIGDRIEDGTRAYRIDHKIRHGGFSTVWMASDLKEKKDVALKVLASGKSGEREYQVQKDMLRNLKNPSGLVLFQDTFLIRGNCQDHRIFVYPLLGPSFSNLYIWKLSMRIRMSAARQLLLLLASLHESGFMHRDLNTGNLLFGLNLLKNLSKEEKYRTFGRPIKRKVPKDTWRPEGEMVLPVDIPEECRKNVFYLGDFSITMKVGDPVIPDGMPPYRYCSPERLHGAPPTFACDMWSYTCLFAEFYLGRPIISPFGVVGSMASLFGPLPKELKGHYLWPHQSQDWWYERKPDPEFTLGSYVKEQLKHISSTERKHVLSILSKGFSYHPEQRLTAAELLNYPSFKAIMDNYC</sequence>
<dbReference type="SUPFAM" id="SSF56112">
    <property type="entry name" value="Protein kinase-like (PK-like)"/>
    <property type="match status" value="1"/>
</dbReference>
<keyword evidence="4" id="KW-0418">Kinase</keyword>
<keyword evidence="5" id="KW-0067">ATP-binding</keyword>
<dbReference type="InterPro" id="IPR051175">
    <property type="entry name" value="CLK_kinases"/>
</dbReference>
<organism evidence="8 9">
    <name type="scientific">Emydomyces testavorans</name>
    <dbReference type="NCBI Taxonomy" id="2070801"/>
    <lineage>
        <taxon>Eukaryota</taxon>
        <taxon>Fungi</taxon>
        <taxon>Dikarya</taxon>
        <taxon>Ascomycota</taxon>
        <taxon>Pezizomycotina</taxon>
        <taxon>Eurotiomycetes</taxon>
        <taxon>Eurotiomycetidae</taxon>
        <taxon>Onygenales</taxon>
        <taxon>Nannizziopsiaceae</taxon>
        <taxon>Emydomyces</taxon>
    </lineage>
</organism>
<dbReference type="InterPro" id="IPR000719">
    <property type="entry name" value="Prot_kinase_dom"/>
</dbReference>
<evidence type="ECO:0000256" key="3">
    <source>
        <dbReference type="ARBA" id="ARBA00022741"/>
    </source>
</evidence>
<protein>
    <recommendedName>
        <fullName evidence="7">Protein kinase domain-containing protein</fullName>
    </recommendedName>
</protein>
<keyword evidence="1" id="KW-0723">Serine/threonine-protein kinase</keyword>
<keyword evidence="3" id="KW-0547">Nucleotide-binding</keyword>
<dbReference type="InterPro" id="IPR011009">
    <property type="entry name" value="Kinase-like_dom_sf"/>
</dbReference>
<reference evidence="8" key="1">
    <citation type="submission" date="2023-03" db="EMBL/GenBank/DDBJ databases">
        <title>Emydomyces testavorans Genome Sequence.</title>
        <authorList>
            <person name="Hoyer L."/>
        </authorList>
    </citation>
    <scope>NUCLEOTIDE SEQUENCE</scope>
    <source>
        <strain evidence="8">16-2883</strain>
    </source>
</reference>
<keyword evidence="9" id="KW-1185">Reference proteome</keyword>
<evidence type="ECO:0000259" key="7">
    <source>
        <dbReference type="PROSITE" id="PS50011"/>
    </source>
</evidence>
<dbReference type="EMBL" id="CP120629">
    <property type="protein sequence ID" value="WEW59765.1"/>
    <property type="molecule type" value="Genomic_DNA"/>
</dbReference>